<dbReference type="OrthoDB" id="2148857at2"/>
<name>W9EI71_9LACO</name>
<evidence type="ECO:0000313" key="1">
    <source>
        <dbReference type="EMBL" id="ETO40705.1"/>
    </source>
</evidence>
<accession>W9EI71</accession>
<evidence type="ECO:0000313" key="2">
    <source>
        <dbReference type="Proteomes" id="UP000019474"/>
    </source>
</evidence>
<dbReference type="RefSeq" id="WP_009166329.1">
    <property type="nucleotide sequence ID" value="NZ_ALXG01000015.1"/>
</dbReference>
<proteinExistence type="predicted"/>
<keyword evidence="2" id="KW-1185">Reference proteome</keyword>
<comment type="caution">
    <text evidence="1">The sequence shown here is derived from an EMBL/GenBank/DDBJ whole genome shotgun (WGS) entry which is preliminary data.</text>
</comment>
<protein>
    <submittedName>
        <fullName evidence="1">Uncharacterized protein</fullName>
    </submittedName>
</protein>
<dbReference type="Proteomes" id="UP000019474">
    <property type="component" value="Unassembled WGS sequence"/>
</dbReference>
<sequence>MKIEEPEFVSEVIDQRYAVRQFEATMEQLTNDLEATLRPLAEFIETAINSDQIASAELQVTDADVQVKLQTSIINLPLEYINNINKIMIDAGTVPVNVYMIITAPKLNKSQLRIDELASTQGFQAANKLPELVQWASGQLDQLQQNLAAE</sequence>
<reference evidence="1 2" key="1">
    <citation type="submission" date="2012-08" db="EMBL/GenBank/DDBJ databases">
        <title>Genome sequencing of Lactobacillus florum 8D.</title>
        <authorList>
            <person name="Kim E.B."/>
            <person name="Marco M.L."/>
        </authorList>
    </citation>
    <scope>NUCLEOTIDE SEQUENCE [LARGE SCALE GENOMIC DNA]</scope>
    <source>
        <strain evidence="1 2">8D</strain>
    </source>
</reference>
<dbReference type="AlphaFoldDB" id="W9EI71"/>
<dbReference type="PATRIC" id="fig|1221538.3.peg.373"/>
<gene>
    <name evidence="1" type="ORF">B808_367</name>
</gene>
<organism evidence="1 2">
    <name type="scientific">Fructilactobacillus florum 8D</name>
    <dbReference type="NCBI Taxonomy" id="1221538"/>
    <lineage>
        <taxon>Bacteria</taxon>
        <taxon>Bacillati</taxon>
        <taxon>Bacillota</taxon>
        <taxon>Bacilli</taxon>
        <taxon>Lactobacillales</taxon>
        <taxon>Lactobacillaceae</taxon>
        <taxon>Fructilactobacillus</taxon>
    </lineage>
</organism>
<dbReference type="EMBL" id="ALXG01000015">
    <property type="protein sequence ID" value="ETO40705.1"/>
    <property type="molecule type" value="Genomic_DNA"/>
</dbReference>